<dbReference type="RefSeq" id="WP_007570450.1">
    <property type="nucleotide sequence ID" value="NZ_AGUD01000015.1"/>
</dbReference>
<gene>
    <name evidence="2" type="ORF">PAI11_04630</name>
</gene>
<dbReference type="Gene3D" id="1.10.30.50">
    <property type="match status" value="1"/>
</dbReference>
<reference evidence="2 3" key="1">
    <citation type="journal article" date="2013" name="Biodegradation">
        <title>Quantitative proteomic analysis of ibuprofen-degrading Patulibacter sp. strain I11.</title>
        <authorList>
            <person name="Almeida B."/>
            <person name="Kjeldal H."/>
            <person name="Lolas I."/>
            <person name="Knudsen A.D."/>
            <person name="Carvalho G."/>
            <person name="Nielsen K.L."/>
            <person name="Barreto Crespo M.T."/>
            <person name="Stensballe A."/>
            <person name="Nielsen J.L."/>
        </authorList>
    </citation>
    <scope>NUCLEOTIDE SEQUENCE [LARGE SCALE GENOMIC DNA]</scope>
    <source>
        <strain evidence="2 3">I11</strain>
    </source>
</reference>
<feature type="domain" description="HNH nuclease" evidence="1">
    <location>
        <begin position="119"/>
        <end position="169"/>
    </location>
</feature>
<name>H0E105_9ACTN</name>
<protein>
    <submittedName>
        <fullName evidence="2">Tellurium resistance protein terE</fullName>
    </submittedName>
</protein>
<dbReference type="InterPro" id="IPR003615">
    <property type="entry name" value="HNH_nuc"/>
</dbReference>
<accession>H0E105</accession>
<dbReference type="CDD" id="cd00085">
    <property type="entry name" value="HNHc"/>
    <property type="match status" value="1"/>
</dbReference>
<dbReference type="OrthoDB" id="5244068at2"/>
<dbReference type="InterPro" id="IPR029471">
    <property type="entry name" value="HNH_5"/>
</dbReference>
<evidence type="ECO:0000313" key="2">
    <source>
        <dbReference type="EMBL" id="EHN12644.1"/>
    </source>
</evidence>
<evidence type="ECO:0000313" key="3">
    <source>
        <dbReference type="Proteomes" id="UP000005143"/>
    </source>
</evidence>
<dbReference type="AlphaFoldDB" id="H0E105"/>
<organism evidence="2 3">
    <name type="scientific">Patulibacter medicamentivorans</name>
    <dbReference type="NCBI Taxonomy" id="1097667"/>
    <lineage>
        <taxon>Bacteria</taxon>
        <taxon>Bacillati</taxon>
        <taxon>Actinomycetota</taxon>
        <taxon>Thermoleophilia</taxon>
        <taxon>Solirubrobacterales</taxon>
        <taxon>Patulibacteraceae</taxon>
        <taxon>Patulibacter</taxon>
    </lineage>
</organism>
<dbReference type="Proteomes" id="UP000005143">
    <property type="component" value="Unassembled WGS sequence"/>
</dbReference>
<dbReference type="Pfam" id="PF14279">
    <property type="entry name" value="HNH_5"/>
    <property type="match status" value="1"/>
</dbReference>
<dbReference type="SMART" id="SM00507">
    <property type="entry name" value="HNHc"/>
    <property type="match status" value="1"/>
</dbReference>
<dbReference type="EMBL" id="AGUD01000015">
    <property type="protein sequence ID" value="EHN12644.1"/>
    <property type="molecule type" value="Genomic_DNA"/>
</dbReference>
<proteinExistence type="predicted"/>
<sequence>MLREAKSARFERRLTPLGRRYGLVHGREQATATWGARAFRALQEEQLTLPVPLLRDEARTWWAFEDRVYWEDDDLSADDVLALVRDRERRQRRRLERAHAALAGEEHAERPRREPLPREVRRAVWERDGGACAECGATFDLQYDHVIPIALGGANTVENLQVLCAPCNQRKGAAIG</sequence>
<dbReference type="InterPro" id="IPR052892">
    <property type="entry name" value="NA-targeting_endonuclease"/>
</dbReference>
<dbReference type="PANTHER" id="PTHR33877">
    <property type="entry name" value="SLL1193 PROTEIN"/>
    <property type="match status" value="1"/>
</dbReference>
<comment type="caution">
    <text evidence="2">The sequence shown here is derived from an EMBL/GenBank/DDBJ whole genome shotgun (WGS) entry which is preliminary data.</text>
</comment>
<evidence type="ECO:0000259" key="1">
    <source>
        <dbReference type="SMART" id="SM00507"/>
    </source>
</evidence>
<dbReference type="PANTHER" id="PTHR33877:SF1">
    <property type="entry name" value="TYPE IV METHYL-DIRECTED RESTRICTION ENZYME ECOKMCRA"/>
    <property type="match status" value="1"/>
</dbReference>
<keyword evidence="3" id="KW-1185">Reference proteome</keyword>